<dbReference type="SMART" id="SM00345">
    <property type="entry name" value="HTH_GNTR"/>
    <property type="match status" value="1"/>
</dbReference>
<reference evidence="7 8" key="1">
    <citation type="submission" date="2018-01" db="EMBL/GenBank/DDBJ databases">
        <authorList>
            <person name="Gaut B.S."/>
            <person name="Morton B.R."/>
            <person name="Clegg M.T."/>
            <person name="Duvall M.R."/>
        </authorList>
    </citation>
    <scope>NUCLEOTIDE SEQUENCE [LARGE SCALE GENOMIC DNA]</scope>
    <source>
        <strain evidence="7">GP69</strain>
    </source>
</reference>
<dbReference type="GO" id="GO:0003700">
    <property type="term" value="F:DNA-binding transcription factor activity"/>
    <property type="evidence" value="ECO:0007669"/>
    <property type="project" value="InterPro"/>
</dbReference>
<keyword evidence="1" id="KW-0678">Repressor</keyword>
<evidence type="ECO:0000256" key="5">
    <source>
        <dbReference type="SAM" id="MobiDB-lite"/>
    </source>
</evidence>
<protein>
    <submittedName>
        <fullName evidence="7">HTH-type transcriptional regulator KdgR</fullName>
    </submittedName>
</protein>
<evidence type="ECO:0000256" key="2">
    <source>
        <dbReference type="ARBA" id="ARBA00023015"/>
    </source>
</evidence>
<evidence type="ECO:0000256" key="1">
    <source>
        <dbReference type="ARBA" id="ARBA00022491"/>
    </source>
</evidence>
<dbReference type="OrthoDB" id="9813468at2"/>
<dbReference type="InterPro" id="IPR028082">
    <property type="entry name" value="Peripla_BP_I"/>
</dbReference>
<dbReference type="CDD" id="cd07377">
    <property type="entry name" value="WHTH_GntR"/>
    <property type="match status" value="1"/>
</dbReference>
<evidence type="ECO:0000259" key="6">
    <source>
        <dbReference type="PROSITE" id="PS50949"/>
    </source>
</evidence>
<dbReference type="PRINTS" id="PR00035">
    <property type="entry name" value="HTHGNTR"/>
</dbReference>
<gene>
    <name evidence="7" type="primary">kdgR_2</name>
    <name evidence="7" type="ORF">AMURIS_04824</name>
</gene>
<feature type="compositionally biased region" description="Basic and acidic residues" evidence="5">
    <location>
        <begin position="103"/>
        <end position="146"/>
    </location>
</feature>
<evidence type="ECO:0000313" key="8">
    <source>
        <dbReference type="Proteomes" id="UP000236311"/>
    </source>
</evidence>
<feature type="compositionally biased region" description="Basic and acidic residues" evidence="5">
    <location>
        <begin position="70"/>
        <end position="90"/>
    </location>
</feature>
<dbReference type="Pfam" id="PF00532">
    <property type="entry name" value="Peripla_BP_1"/>
    <property type="match status" value="1"/>
</dbReference>
<dbReference type="Pfam" id="PF00392">
    <property type="entry name" value="GntR"/>
    <property type="match status" value="1"/>
</dbReference>
<dbReference type="GO" id="GO:0000976">
    <property type="term" value="F:transcription cis-regulatory region binding"/>
    <property type="evidence" value="ECO:0007669"/>
    <property type="project" value="TreeGrafter"/>
</dbReference>
<dbReference type="Gene3D" id="1.10.10.10">
    <property type="entry name" value="Winged helix-like DNA-binding domain superfamily/Winged helix DNA-binding domain"/>
    <property type="match status" value="1"/>
</dbReference>
<evidence type="ECO:0000313" key="7">
    <source>
        <dbReference type="EMBL" id="SOY32071.1"/>
    </source>
</evidence>
<organism evidence="7 8">
    <name type="scientific">Acetatifactor muris</name>
    <dbReference type="NCBI Taxonomy" id="879566"/>
    <lineage>
        <taxon>Bacteria</taxon>
        <taxon>Bacillati</taxon>
        <taxon>Bacillota</taxon>
        <taxon>Clostridia</taxon>
        <taxon>Lachnospirales</taxon>
        <taxon>Lachnospiraceae</taxon>
        <taxon>Acetatifactor</taxon>
    </lineage>
</organism>
<dbReference type="AlphaFoldDB" id="A0A2K4ZNL8"/>
<dbReference type="Proteomes" id="UP000236311">
    <property type="component" value="Unassembled WGS sequence"/>
</dbReference>
<dbReference type="InterPro" id="IPR036390">
    <property type="entry name" value="WH_DNA-bd_sf"/>
</dbReference>
<evidence type="ECO:0000256" key="3">
    <source>
        <dbReference type="ARBA" id="ARBA00023125"/>
    </source>
</evidence>
<proteinExistence type="predicted"/>
<dbReference type="CDD" id="cd06267">
    <property type="entry name" value="PBP1_LacI_sugar_binding-like"/>
    <property type="match status" value="1"/>
</dbReference>
<dbReference type="Gene3D" id="3.40.50.2300">
    <property type="match status" value="2"/>
</dbReference>
<keyword evidence="2" id="KW-0805">Transcription regulation</keyword>
<keyword evidence="4" id="KW-0804">Transcription</keyword>
<keyword evidence="8" id="KW-1185">Reference proteome</keyword>
<keyword evidence="3" id="KW-0238">DNA-binding</keyword>
<dbReference type="SUPFAM" id="SSF53822">
    <property type="entry name" value="Periplasmic binding protein-like I"/>
    <property type="match status" value="1"/>
</dbReference>
<name>A0A2K4ZNL8_9FIRM</name>
<feature type="domain" description="HTH gntR-type" evidence="6">
    <location>
        <begin position="4"/>
        <end position="72"/>
    </location>
</feature>
<evidence type="ECO:0000256" key="4">
    <source>
        <dbReference type="ARBA" id="ARBA00023163"/>
    </source>
</evidence>
<dbReference type="RefSeq" id="WP_103242043.1">
    <property type="nucleotide sequence ID" value="NZ_JANJZD010000041.1"/>
</dbReference>
<accession>A0A2K4ZNL8</accession>
<dbReference type="InterPro" id="IPR036388">
    <property type="entry name" value="WH-like_DNA-bd_sf"/>
</dbReference>
<feature type="region of interest" description="Disordered" evidence="5">
    <location>
        <begin position="61"/>
        <end position="146"/>
    </location>
</feature>
<dbReference type="EMBL" id="OFSM01000038">
    <property type="protein sequence ID" value="SOY32071.1"/>
    <property type="molecule type" value="Genomic_DNA"/>
</dbReference>
<dbReference type="PANTHER" id="PTHR30146">
    <property type="entry name" value="LACI-RELATED TRANSCRIPTIONAL REPRESSOR"/>
    <property type="match status" value="1"/>
</dbReference>
<sequence length="440" mass="49432">MEKEYFYQKIYSDLLQGIRTGSFPSGSRVPSEKELAEQYGVSRITTKKALEMLAEQKLIERMPGRGSFVLEHDGESRESEKMENLLRENNKTIPDNPGNGRSEYGREESSQRESSQKEGSQRESGRRESSQKKGGREEGLPDKGGVDSSKRLIGVILDSFGVSYGCGLVNGMERECGKRGFHMILKCTRGSMEEESRAVDDLIALGVQGIILMCVQGENYNANVLRLSLEHFPIVLVDRELTGLPIPCVSTDHYQASRELMERLIEKGHTGICFLSHPFMQTSSVAARFSGYLDAMLEHGLMTNEEIWLKNLCGMNSEAEARKKEEADIEQIETFIREHPEITGFFAVDQLLGILAYKILCRMGLEKEKEVVFFDGPEDTGDFGFRLDYVVQDEELIGVRAVGMLTDLMEGREVPKKSFVPHKIVAMRAGCVIRSNEEPS</sequence>
<dbReference type="InterPro" id="IPR000524">
    <property type="entry name" value="Tscrpt_reg_HTH_GntR"/>
</dbReference>
<dbReference type="PROSITE" id="PS50949">
    <property type="entry name" value="HTH_GNTR"/>
    <property type="match status" value="1"/>
</dbReference>
<dbReference type="SUPFAM" id="SSF46785">
    <property type="entry name" value="Winged helix' DNA-binding domain"/>
    <property type="match status" value="1"/>
</dbReference>
<dbReference type="PANTHER" id="PTHR30146:SF95">
    <property type="entry name" value="RIBOSE OPERON REPRESSOR"/>
    <property type="match status" value="1"/>
</dbReference>
<dbReference type="InterPro" id="IPR001761">
    <property type="entry name" value="Peripla_BP/Lac1_sug-bd_dom"/>
</dbReference>